<dbReference type="FunFam" id="1.10.150.190:FF:000002">
    <property type="entry name" value="Translation initiation factor 2, alpha subunit"/>
    <property type="match status" value="1"/>
</dbReference>
<evidence type="ECO:0000259" key="10">
    <source>
        <dbReference type="PROSITE" id="PS50126"/>
    </source>
</evidence>
<keyword evidence="4" id="KW-0963">Cytoplasm</keyword>
<keyword evidence="8" id="KW-0648">Protein biosynthesis</keyword>
<evidence type="ECO:0000256" key="1">
    <source>
        <dbReference type="ARBA" id="ARBA00004514"/>
    </source>
</evidence>
<dbReference type="Gene3D" id="2.40.50.140">
    <property type="entry name" value="Nucleic acid-binding proteins"/>
    <property type="match status" value="1"/>
</dbReference>
<keyword evidence="12" id="KW-1185">Reference proteome</keyword>
<dbReference type="GO" id="GO:0033290">
    <property type="term" value="C:eukaryotic 48S preinitiation complex"/>
    <property type="evidence" value="ECO:0007669"/>
    <property type="project" value="TreeGrafter"/>
</dbReference>
<name>A0A9P8T181_9ASCO</name>
<dbReference type="Pfam" id="PF00575">
    <property type="entry name" value="S1"/>
    <property type="match status" value="1"/>
</dbReference>
<dbReference type="GeneID" id="70238484"/>
<proteinExistence type="inferred from homology"/>
<accession>A0A9P8T181</accession>
<dbReference type="FunFam" id="2.40.50.140:FF:000015">
    <property type="entry name" value="Eukaryotic translation initiation factor 2 subunit alpha"/>
    <property type="match status" value="1"/>
</dbReference>
<evidence type="ECO:0000256" key="7">
    <source>
        <dbReference type="ARBA" id="ARBA00022884"/>
    </source>
</evidence>
<evidence type="ECO:0000256" key="8">
    <source>
        <dbReference type="ARBA" id="ARBA00022917"/>
    </source>
</evidence>
<dbReference type="GO" id="GO:0005829">
    <property type="term" value="C:cytosol"/>
    <property type="evidence" value="ECO:0007669"/>
    <property type="project" value="UniProtKB-SubCell"/>
</dbReference>
<dbReference type="GO" id="GO:0005850">
    <property type="term" value="C:eukaryotic translation initiation factor 2 complex"/>
    <property type="evidence" value="ECO:0007669"/>
    <property type="project" value="TreeGrafter"/>
</dbReference>
<comment type="function">
    <text evidence="9">eIF-2 functions in the early steps of protein synthesis by forming a ternary complex with GTP and initiator tRNA. This complex binds to a 40S ribosomal subunit, followed by mRNA binding to form a 43S pre-initiation complex. Junction of the 60S ribosomal subunit to form the 80S initiation complex is preceded by hydrolysis of the GTP bound to eIF-2 and release of an eIF-2-GDP binary complex. In order for eIF-2 to recycle and catalyze another round of initiation, the GDP bound to eIF-2 must exchange with GTP by way of a reaction catalyzed by eIF2B.</text>
</comment>
<evidence type="ECO:0000256" key="5">
    <source>
        <dbReference type="ARBA" id="ARBA00022540"/>
    </source>
</evidence>
<dbReference type="FunFam" id="3.30.70.1130:FF:000001">
    <property type="entry name" value="Eukaryotic translation initiation factor 2 subunit 1"/>
    <property type="match status" value="1"/>
</dbReference>
<dbReference type="RefSeq" id="XP_046058783.1">
    <property type="nucleotide sequence ID" value="XM_046207815.1"/>
</dbReference>
<dbReference type="GO" id="GO:0003743">
    <property type="term" value="F:translation initiation factor activity"/>
    <property type="evidence" value="ECO:0007669"/>
    <property type="project" value="UniProtKB-KW"/>
</dbReference>
<dbReference type="CDD" id="cd04452">
    <property type="entry name" value="S1_IF2_alpha"/>
    <property type="match status" value="1"/>
</dbReference>
<dbReference type="GO" id="GO:0003723">
    <property type="term" value="F:RNA binding"/>
    <property type="evidence" value="ECO:0007669"/>
    <property type="project" value="UniProtKB-KW"/>
</dbReference>
<keyword evidence="7" id="KW-0694">RNA-binding</keyword>
<dbReference type="InterPro" id="IPR024054">
    <property type="entry name" value="TIF2_asu_middle_sf"/>
</dbReference>
<dbReference type="Gene3D" id="3.30.70.1130">
    <property type="entry name" value="EIF_2_alpha"/>
    <property type="match status" value="1"/>
</dbReference>
<dbReference type="AlphaFoldDB" id="A0A9P8T181"/>
<sequence>MHSQVAKQPVFQKVGVDADVTIQLQSLLVPVNRVLRGLQAPGCCFELDFEKLLQSTQLPLHSTQDLRFIDPLPTMSTSNCRFYENKYPEVDEVVMVNVQQIAEMGAYVKLLEYDNIEGMVLLSELSRRRIRSIQKLIRVGRNEVAVVLRVDKDKGYIDLSKRRVSSEEIVKCEERFNKSKAVHSILRRCAEKYNIPLEKLYETIAWPLSREYGHSFDAFRISITDPTIFNKITPPSEEVLEDLKEHISRRLTPQAIKCRADIEVSCFSYEGISAIKEALTAAEALSTEQNQIKVKLVAAPRYVITTQSLDKQTGINILNEAIEKVNQIITKYGGVCDVAMAPKAVTATEDAELQALLERKELENAMESEDSDEEFDELPSKSSNLKISTAKSNLLYIMVAELVEHRTLSKQNDVQNRRVRSDTLYDRRKYIDPVLWSGELLANFESWFLAALLWRPRSMIRIHARLTYSLATWGPVGASSWLLMSKNPWISVILFSSHSFRSSHLRRSCSAVDLISSGSRSVS</sequence>
<reference evidence="11" key="2">
    <citation type="submission" date="2021-01" db="EMBL/GenBank/DDBJ databases">
        <authorList>
            <person name="Schikora-Tamarit M.A."/>
        </authorList>
    </citation>
    <scope>NUCLEOTIDE SEQUENCE</scope>
    <source>
        <strain evidence="11">CBS6075</strain>
    </source>
</reference>
<dbReference type="SUPFAM" id="SSF116742">
    <property type="entry name" value="eIF2alpha middle domain-like"/>
    <property type="match status" value="1"/>
</dbReference>
<evidence type="ECO:0000256" key="3">
    <source>
        <dbReference type="ARBA" id="ARBA00020409"/>
    </source>
</evidence>
<dbReference type="EMBL" id="JAEUBE010000439">
    <property type="protein sequence ID" value="KAH3661670.1"/>
    <property type="molecule type" value="Genomic_DNA"/>
</dbReference>
<feature type="domain" description="S1 motif" evidence="10">
    <location>
        <begin position="91"/>
        <end position="162"/>
    </location>
</feature>
<dbReference type="InterPro" id="IPR011488">
    <property type="entry name" value="TIF_2_asu"/>
</dbReference>
<evidence type="ECO:0000313" key="12">
    <source>
        <dbReference type="Proteomes" id="UP000769157"/>
    </source>
</evidence>
<protein>
    <recommendedName>
        <fullName evidence="3">Eukaryotic translation initiation factor 2 subunit alpha</fullName>
    </recommendedName>
</protein>
<keyword evidence="5" id="KW-0396">Initiation factor</keyword>
<dbReference type="InterPro" id="IPR044126">
    <property type="entry name" value="S1_IF2_alpha"/>
</dbReference>
<reference evidence="11" key="1">
    <citation type="journal article" date="2021" name="Open Biol.">
        <title>Shared evolutionary footprints suggest mitochondrial oxidative damage underlies multiple complex I losses in fungi.</title>
        <authorList>
            <person name="Schikora-Tamarit M.A."/>
            <person name="Marcet-Houben M."/>
            <person name="Nosek J."/>
            <person name="Gabaldon T."/>
        </authorList>
    </citation>
    <scope>NUCLEOTIDE SEQUENCE</scope>
    <source>
        <strain evidence="11">CBS6075</strain>
    </source>
</reference>
<dbReference type="Gene3D" id="1.10.150.190">
    <property type="entry name" value="Translation initiation factor 2, subunit 1, domain 2"/>
    <property type="match status" value="1"/>
</dbReference>
<dbReference type="SUPFAM" id="SSF110993">
    <property type="entry name" value="eIF-2-alpha, C-terminal domain"/>
    <property type="match status" value="1"/>
</dbReference>
<dbReference type="GO" id="GO:0043022">
    <property type="term" value="F:ribosome binding"/>
    <property type="evidence" value="ECO:0007669"/>
    <property type="project" value="TreeGrafter"/>
</dbReference>
<dbReference type="SMART" id="SM00316">
    <property type="entry name" value="S1"/>
    <property type="match status" value="1"/>
</dbReference>
<dbReference type="Pfam" id="PF07541">
    <property type="entry name" value="EIF_2_alpha"/>
    <property type="match status" value="1"/>
</dbReference>
<dbReference type="InterPro" id="IPR012340">
    <property type="entry name" value="NA-bd_OB-fold"/>
</dbReference>
<organism evidence="11 12">
    <name type="scientific">Ogataea philodendri</name>
    <dbReference type="NCBI Taxonomy" id="1378263"/>
    <lineage>
        <taxon>Eukaryota</taxon>
        <taxon>Fungi</taxon>
        <taxon>Dikarya</taxon>
        <taxon>Ascomycota</taxon>
        <taxon>Saccharomycotina</taxon>
        <taxon>Pichiomycetes</taxon>
        <taxon>Pichiales</taxon>
        <taxon>Pichiaceae</taxon>
        <taxon>Ogataea</taxon>
    </lineage>
</organism>
<evidence type="ECO:0000256" key="2">
    <source>
        <dbReference type="ARBA" id="ARBA00007223"/>
    </source>
</evidence>
<dbReference type="InterPro" id="IPR024055">
    <property type="entry name" value="TIF2_asu_C"/>
</dbReference>
<keyword evidence="6" id="KW-0597">Phosphoprotein</keyword>
<evidence type="ECO:0000256" key="9">
    <source>
        <dbReference type="ARBA" id="ARBA00060206"/>
    </source>
</evidence>
<dbReference type="SUPFAM" id="SSF50249">
    <property type="entry name" value="Nucleic acid-binding proteins"/>
    <property type="match status" value="1"/>
</dbReference>
<gene>
    <name evidence="11" type="ORF">OGAPHI_006520</name>
</gene>
<dbReference type="PROSITE" id="PS50126">
    <property type="entry name" value="S1"/>
    <property type="match status" value="1"/>
</dbReference>
<comment type="caution">
    <text evidence="11">The sequence shown here is derived from an EMBL/GenBank/DDBJ whole genome shotgun (WGS) entry which is preliminary data.</text>
</comment>
<dbReference type="Proteomes" id="UP000769157">
    <property type="component" value="Unassembled WGS sequence"/>
</dbReference>
<dbReference type="PANTHER" id="PTHR10602">
    <property type="entry name" value="EUKARYOTIC TRANSLATION INITIATION FACTOR 2 SUBUNIT 1"/>
    <property type="match status" value="1"/>
</dbReference>
<dbReference type="InterPro" id="IPR003029">
    <property type="entry name" value="S1_domain"/>
</dbReference>
<comment type="subcellular location">
    <subcellularLocation>
        <location evidence="1">Cytoplasm</location>
        <location evidence="1">Cytosol</location>
    </subcellularLocation>
</comment>
<dbReference type="OrthoDB" id="1685042at2759"/>
<evidence type="ECO:0000256" key="6">
    <source>
        <dbReference type="ARBA" id="ARBA00022553"/>
    </source>
</evidence>
<comment type="similarity">
    <text evidence="2">Belongs to the eIF-2-alpha family.</text>
</comment>
<evidence type="ECO:0000256" key="4">
    <source>
        <dbReference type="ARBA" id="ARBA00022490"/>
    </source>
</evidence>
<evidence type="ECO:0000313" key="11">
    <source>
        <dbReference type="EMBL" id="KAH3661670.1"/>
    </source>
</evidence>
<dbReference type="PANTHER" id="PTHR10602:SF0">
    <property type="entry name" value="EUKARYOTIC TRANSLATION INITIATION FACTOR 2 SUBUNIT 1"/>
    <property type="match status" value="1"/>
</dbReference>